<dbReference type="InterPro" id="IPR008979">
    <property type="entry name" value="Galactose-bd-like_sf"/>
</dbReference>
<dbReference type="RefSeq" id="WP_263049551.1">
    <property type="nucleotide sequence ID" value="NZ_CP106735.1"/>
</dbReference>
<dbReference type="Proteomes" id="UP001062165">
    <property type="component" value="Chromosome"/>
</dbReference>
<evidence type="ECO:0000313" key="3">
    <source>
        <dbReference type="Proteomes" id="UP001062165"/>
    </source>
</evidence>
<keyword evidence="1" id="KW-0732">Signal</keyword>
<feature type="chain" id="PRO_5045268233" description="Glycosyl hydrolases family 2, sugar binding domain" evidence="1">
    <location>
        <begin position="23"/>
        <end position="137"/>
    </location>
</feature>
<feature type="signal peptide" evidence="1">
    <location>
        <begin position="1"/>
        <end position="22"/>
    </location>
</feature>
<proteinExistence type="predicted"/>
<dbReference type="SUPFAM" id="SSF49785">
    <property type="entry name" value="Galactose-binding domain-like"/>
    <property type="match status" value="1"/>
</dbReference>
<reference evidence="2" key="1">
    <citation type="submission" date="2022-10" db="EMBL/GenBank/DDBJ databases">
        <title>Comparative genomics and taxonomic characterization of three novel marine species of genus Reichenbachiella exhibiting antioxidant and polysaccharide degradation activities.</title>
        <authorList>
            <person name="Muhammad N."/>
            <person name="Lee Y.-J."/>
            <person name="Ko J."/>
            <person name="Kim S.-G."/>
        </authorList>
    </citation>
    <scope>NUCLEOTIDE SEQUENCE</scope>
    <source>
        <strain evidence="2">Wsw4-B4</strain>
    </source>
</reference>
<evidence type="ECO:0008006" key="4">
    <source>
        <dbReference type="Google" id="ProtNLM"/>
    </source>
</evidence>
<organism evidence="2 3">
    <name type="scientific">Reichenbachiella carrageenanivorans</name>
    <dbReference type="NCBI Taxonomy" id="2979869"/>
    <lineage>
        <taxon>Bacteria</taxon>
        <taxon>Pseudomonadati</taxon>
        <taxon>Bacteroidota</taxon>
        <taxon>Cytophagia</taxon>
        <taxon>Cytophagales</taxon>
        <taxon>Reichenbachiellaceae</taxon>
        <taxon>Reichenbachiella</taxon>
    </lineage>
</organism>
<protein>
    <recommendedName>
        <fullName evidence="4">Glycosyl hydrolases family 2, sugar binding domain</fullName>
    </recommendedName>
</protein>
<dbReference type="Gene3D" id="2.60.120.260">
    <property type="entry name" value="Galactose-binding domain-like"/>
    <property type="match status" value="1"/>
</dbReference>
<evidence type="ECO:0000313" key="2">
    <source>
        <dbReference type="EMBL" id="UXX77804.1"/>
    </source>
</evidence>
<evidence type="ECO:0000256" key="1">
    <source>
        <dbReference type="SAM" id="SignalP"/>
    </source>
</evidence>
<keyword evidence="3" id="KW-1185">Reference proteome</keyword>
<name>A0ABY6CV72_9BACT</name>
<dbReference type="EMBL" id="CP106735">
    <property type="protein sequence ID" value="UXX77804.1"/>
    <property type="molecule type" value="Genomic_DNA"/>
</dbReference>
<gene>
    <name evidence="2" type="ORF">N7E81_10520</name>
</gene>
<accession>A0ABY6CV72</accession>
<sequence>MKTSIFRLVFLSVLLTTFFARAEGNTLKRNSLLFFDLDDWVEIYVDGKKVGRKAAHYGQLHEEFEFDLNPYLIEGKDQIVEVKLFNSYCPSCDGNEWRLGFEVFQDGESVDYVYEEGNEKADRPKMTFSIKYEWGYI</sequence>